<dbReference type="Proteomes" id="UP001172083">
    <property type="component" value="Unassembled WGS sequence"/>
</dbReference>
<feature type="domain" description="Cyclic nucleotide-binding" evidence="1">
    <location>
        <begin position="12"/>
        <end position="114"/>
    </location>
</feature>
<gene>
    <name evidence="2" type="ORF">QQ020_28260</name>
</gene>
<dbReference type="EMBL" id="JAUJEB010000007">
    <property type="protein sequence ID" value="MDN5216005.1"/>
    <property type="molecule type" value="Genomic_DNA"/>
</dbReference>
<dbReference type="RefSeq" id="WP_346761339.1">
    <property type="nucleotide sequence ID" value="NZ_JAUJEB010000007.1"/>
</dbReference>
<dbReference type="Gene3D" id="2.60.120.10">
    <property type="entry name" value="Jelly Rolls"/>
    <property type="match status" value="1"/>
</dbReference>
<accession>A0ABT8LH04</accession>
<keyword evidence="3" id="KW-1185">Reference proteome</keyword>
<dbReference type="Pfam" id="PF00027">
    <property type="entry name" value="cNMP_binding"/>
    <property type="match status" value="1"/>
</dbReference>
<reference evidence="2" key="1">
    <citation type="submission" date="2023-06" db="EMBL/GenBank/DDBJ databases">
        <title>Genomic of Agaribacillus aureum.</title>
        <authorList>
            <person name="Wang G."/>
        </authorList>
    </citation>
    <scope>NUCLEOTIDE SEQUENCE</scope>
    <source>
        <strain evidence="2">BMA12</strain>
    </source>
</reference>
<comment type="caution">
    <text evidence="2">The sequence shown here is derived from an EMBL/GenBank/DDBJ whole genome shotgun (WGS) entry which is preliminary data.</text>
</comment>
<dbReference type="InterPro" id="IPR014710">
    <property type="entry name" value="RmlC-like_jellyroll"/>
</dbReference>
<dbReference type="SUPFAM" id="SSF51206">
    <property type="entry name" value="cAMP-binding domain-like"/>
    <property type="match status" value="1"/>
</dbReference>
<organism evidence="2 3">
    <name type="scientific">Agaribacillus aureus</name>
    <dbReference type="NCBI Taxonomy" id="3051825"/>
    <lineage>
        <taxon>Bacteria</taxon>
        <taxon>Pseudomonadati</taxon>
        <taxon>Bacteroidota</taxon>
        <taxon>Cytophagia</taxon>
        <taxon>Cytophagales</taxon>
        <taxon>Splendidivirgaceae</taxon>
        <taxon>Agaribacillus</taxon>
    </lineage>
</organism>
<protein>
    <submittedName>
        <fullName evidence="2">Crp/Fnr family transcriptional regulator</fullName>
    </submittedName>
</protein>
<sequence>MSKSAIRQALETLHPISERDWHVMAPLFHKRDYTKNEHILKVGEIEKYLYFIEKGILRSYVNRQYSEITLEFSFHETIFSSYDSFLQRNESLINVQAITPASLWRINYDDLQKIYSQTSVGNLIGRLAAEVLYMEKSSRELDLLTKSAEQRYLELFENQPQLIQKIPLKHIASYIGITPQALSRIRRRIS</sequence>
<name>A0ABT8LH04_9BACT</name>
<dbReference type="CDD" id="cd00038">
    <property type="entry name" value="CAP_ED"/>
    <property type="match status" value="1"/>
</dbReference>
<proteinExistence type="predicted"/>
<evidence type="ECO:0000259" key="1">
    <source>
        <dbReference type="PROSITE" id="PS50042"/>
    </source>
</evidence>
<dbReference type="InterPro" id="IPR018490">
    <property type="entry name" value="cNMP-bd_dom_sf"/>
</dbReference>
<dbReference type="InterPro" id="IPR000595">
    <property type="entry name" value="cNMP-bd_dom"/>
</dbReference>
<evidence type="ECO:0000313" key="2">
    <source>
        <dbReference type="EMBL" id="MDN5216005.1"/>
    </source>
</evidence>
<evidence type="ECO:0000313" key="3">
    <source>
        <dbReference type="Proteomes" id="UP001172083"/>
    </source>
</evidence>
<dbReference type="PROSITE" id="PS50042">
    <property type="entry name" value="CNMP_BINDING_3"/>
    <property type="match status" value="1"/>
</dbReference>